<evidence type="ECO:0000313" key="2">
    <source>
        <dbReference type="Proteomes" id="UP000025061"/>
    </source>
</evidence>
<evidence type="ECO:0008006" key="3">
    <source>
        <dbReference type="Google" id="ProtNLM"/>
    </source>
</evidence>
<name>A0A059FAB5_9PROT</name>
<proteinExistence type="predicted"/>
<dbReference type="AlphaFoldDB" id="A0A059FAB5"/>
<dbReference type="OrthoDB" id="9811423at2"/>
<dbReference type="InterPro" id="IPR010710">
    <property type="entry name" value="DUF1289"/>
</dbReference>
<reference evidence="1 2" key="1">
    <citation type="submission" date="2013-04" db="EMBL/GenBank/DDBJ databases">
        <title>Hyphomonas hirschiana VP5 Genome Sequencing.</title>
        <authorList>
            <person name="Lai Q."/>
            <person name="Shao Z."/>
        </authorList>
    </citation>
    <scope>NUCLEOTIDE SEQUENCE [LARGE SCALE GENOMIC DNA]</scope>
    <source>
        <strain evidence="1 2">VP5</strain>
    </source>
</reference>
<dbReference type="EMBL" id="ARYI01000018">
    <property type="protein sequence ID" value="KCZ87511.1"/>
    <property type="molecule type" value="Genomic_DNA"/>
</dbReference>
<comment type="caution">
    <text evidence="1">The sequence shown here is derived from an EMBL/GenBank/DDBJ whole genome shotgun (WGS) entry which is preliminary data.</text>
</comment>
<protein>
    <recommendedName>
        <fullName evidence="3">Fe-S protein</fullName>
    </recommendedName>
</protein>
<dbReference type="PANTHER" id="PTHR35175">
    <property type="entry name" value="DUF1289 DOMAIN-CONTAINING PROTEIN"/>
    <property type="match status" value="1"/>
</dbReference>
<accession>A0A059FAB5</accession>
<keyword evidence="2" id="KW-1185">Reference proteome</keyword>
<dbReference type="Pfam" id="PF06945">
    <property type="entry name" value="DUF1289"/>
    <property type="match status" value="1"/>
</dbReference>
<dbReference type="RefSeq" id="WP_011647092.1">
    <property type="nucleotide sequence ID" value="NZ_ARYI01000018.1"/>
</dbReference>
<evidence type="ECO:0000313" key="1">
    <source>
        <dbReference type="EMBL" id="KCZ87511.1"/>
    </source>
</evidence>
<dbReference type="Proteomes" id="UP000025061">
    <property type="component" value="Unassembled WGS sequence"/>
</dbReference>
<dbReference type="PANTHER" id="PTHR35175:SF2">
    <property type="entry name" value="DUF1289 DOMAIN-CONTAINING PROTEIN"/>
    <property type="match status" value="1"/>
</dbReference>
<gene>
    <name evidence="1" type="ORF">HHI_15718</name>
</gene>
<organism evidence="1 2">
    <name type="scientific">Hyphomonas hirschiana VP5</name>
    <dbReference type="NCBI Taxonomy" id="1280951"/>
    <lineage>
        <taxon>Bacteria</taxon>
        <taxon>Pseudomonadati</taxon>
        <taxon>Pseudomonadota</taxon>
        <taxon>Alphaproteobacteria</taxon>
        <taxon>Hyphomonadales</taxon>
        <taxon>Hyphomonadaceae</taxon>
        <taxon>Hyphomonas</taxon>
    </lineage>
</organism>
<sequence length="65" mass="7118">MIEIEPIKSPCIKVCAVDGKTGLCLGCGRTLPEIGAWTRLGNDEREAVISLLPERIERLKALGKR</sequence>